<evidence type="ECO:0000256" key="1">
    <source>
        <dbReference type="ARBA" id="ARBA00004251"/>
    </source>
</evidence>
<keyword evidence="9" id="KW-0675">Receptor</keyword>
<evidence type="ECO:0000256" key="5">
    <source>
        <dbReference type="ARBA" id="ARBA00022692"/>
    </source>
</evidence>
<evidence type="ECO:0000256" key="7">
    <source>
        <dbReference type="ARBA" id="ARBA00022989"/>
    </source>
</evidence>
<dbReference type="Proteomes" id="UP000077755">
    <property type="component" value="Chromosome 3"/>
</dbReference>
<name>A0AAF0WT72_DAUCS</name>
<dbReference type="Gene3D" id="3.80.10.10">
    <property type="entry name" value="Ribonuclease Inhibitor"/>
    <property type="match status" value="3"/>
</dbReference>
<keyword evidence="4" id="KW-0433">Leucine-rich repeat</keyword>
<reference evidence="11" key="1">
    <citation type="journal article" date="2016" name="Nat. Genet.">
        <title>A high-quality carrot genome assembly provides new insights into carotenoid accumulation and asterid genome evolution.</title>
        <authorList>
            <person name="Iorizzo M."/>
            <person name="Ellison S."/>
            <person name="Senalik D."/>
            <person name="Zeng P."/>
            <person name="Satapoomin P."/>
            <person name="Huang J."/>
            <person name="Bowman M."/>
            <person name="Iovene M."/>
            <person name="Sanseverino W."/>
            <person name="Cavagnaro P."/>
            <person name="Yildiz M."/>
            <person name="Macko-Podgorni A."/>
            <person name="Moranska E."/>
            <person name="Grzebelus E."/>
            <person name="Grzebelus D."/>
            <person name="Ashrafi H."/>
            <person name="Zheng Z."/>
            <person name="Cheng S."/>
            <person name="Spooner D."/>
            <person name="Van Deynze A."/>
            <person name="Simon P."/>
        </authorList>
    </citation>
    <scope>NUCLEOTIDE SEQUENCE</scope>
    <source>
        <tissue evidence="11">Leaf</tissue>
    </source>
</reference>
<comment type="similarity">
    <text evidence="2">Belongs to the RLP family.</text>
</comment>
<keyword evidence="6" id="KW-0677">Repeat</keyword>
<dbReference type="GO" id="GO:0051707">
    <property type="term" value="P:response to other organism"/>
    <property type="evidence" value="ECO:0007669"/>
    <property type="project" value="UniProtKB-ARBA"/>
</dbReference>
<gene>
    <name evidence="11" type="ORF">DCAR_0314273</name>
</gene>
<evidence type="ECO:0000256" key="4">
    <source>
        <dbReference type="ARBA" id="ARBA00022614"/>
    </source>
</evidence>
<evidence type="ECO:0000256" key="6">
    <source>
        <dbReference type="ARBA" id="ARBA00022737"/>
    </source>
</evidence>
<keyword evidence="12" id="KW-1185">Reference proteome</keyword>
<dbReference type="SUPFAM" id="SSF52047">
    <property type="entry name" value="RNI-like"/>
    <property type="match status" value="1"/>
</dbReference>
<dbReference type="InterPro" id="IPR003591">
    <property type="entry name" value="Leu-rich_rpt_typical-subtyp"/>
</dbReference>
<keyword evidence="3" id="KW-1003">Cell membrane</keyword>
<keyword evidence="5" id="KW-0812">Transmembrane</keyword>
<dbReference type="InterPro" id="IPR032675">
    <property type="entry name" value="LRR_dom_sf"/>
</dbReference>
<dbReference type="GO" id="GO:0005886">
    <property type="term" value="C:plasma membrane"/>
    <property type="evidence" value="ECO:0007669"/>
    <property type="project" value="UniProtKB-SubCell"/>
</dbReference>
<evidence type="ECO:0000313" key="11">
    <source>
        <dbReference type="EMBL" id="WOG94974.1"/>
    </source>
</evidence>
<evidence type="ECO:0000256" key="8">
    <source>
        <dbReference type="ARBA" id="ARBA00023136"/>
    </source>
</evidence>
<dbReference type="PANTHER" id="PTHR27004:SF428">
    <property type="entry name" value="OS01G0160600 PROTEIN"/>
    <property type="match status" value="1"/>
</dbReference>
<dbReference type="InterPro" id="IPR001611">
    <property type="entry name" value="Leu-rich_rpt"/>
</dbReference>
<evidence type="ECO:0000256" key="2">
    <source>
        <dbReference type="ARBA" id="ARBA00009592"/>
    </source>
</evidence>
<dbReference type="PANTHER" id="PTHR27004">
    <property type="entry name" value="RECEPTOR-LIKE PROTEIN 12 ISOFORM X1"/>
    <property type="match status" value="1"/>
</dbReference>
<dbReference type="SMART" id="SM00369">
    <property type="entry name" value="LRR_TYP"/>
    <property type="match status" value="3"/>
</dbReference>
<comment type="subcellular location">
    <subcellularLocation>
        <location evidence="1">Cell membrane</location>
        <topology evidence="1">Single-pass type I membrane protein</topology>
    </subcellularLocation>
</comment>
<dbReference type="GO" id="GO:0006952">
    <property type="term" value="P:defense response"/>
    <property type="evidence" value="ECO:0007669"/>
    <property type="project" value="UniProtKB-ARBA"/>
</dbReference>
<organism evidence="11 12">
    <name type="scientific">Daucus carota subsp. sativus</name>
    <name type="common">Carrot</name>
    <dbReference type="NCBI Taxonomy" id="79200"/>
    <lineage>
        <taxon>Eukaryota</taxon>
        <taxon>Viridiplantae</taxon>
        <taxon>Streptophyta</taxon>
        <taxon>Embryophyta</taxon>
        <taxon>Tracheophyta</taxon>
        <taxon>Spermatophyta</taxon>
        <taxon>Magnoliopsida</taxon>
        <taxon>eudicotyledons</taxon>
        <taxon>Gunneridae</taxon>
        <taxon>Pentapetalae</taxon>
        <taxon>asterids</taxon>
        <taxon>campanulids</taxon>
        <taxon>Apiales</taxon>
        <taxon>Apiaceae</taxon>
        <taxon>Apioideae</taxon>
        <taxon>Scandiceae</taxon>
        <taxon>Daucinae</taxon>
        <taxon>Daucus</taxon>
        <taxon>Daucus sect. Daucus</taxon>
    </lineage>
</organism>
<dbReference type="InterPro" id="IPR025875">
    <property type="entry name" value="Leu-rich_rpt_4"/>
</dbReference>
<evidence type="ECO:0000256" key="10">
    <source>
        <dbReference type="ARBA" id="ARBA00023180"/>
    </source>
</evidence>
<accession>A0AAF0WT72</accession>
<evidence type="ECO:0000313" key="12">
    <source>
        <dbReference type="Proteomes" id="UP000077755"/>
    </source>
</evidence>
<keyword evidence="7" id="KW-1133">Transmembrane helix</keyword>
<dbReference type="Pfam" id="PF00560">
    <property type="entry name" value="LRR_1"/>
    <property type="match status" value="3"/>
</dbReference>
<dbReference type="PRINTS" id="PR00019">
    <property type="entry name" value="LEURICHRPT"/>
</dbReference>
<dbReference type="EMBL" id="CP093345">
    <property type="protein sequence ID" value="WOG94974.1"/>
    <property type="molecule type" value="Genomic_DNA"/>
</dbReference>
<dbReference type="AlphaFoldDB" id="A0AAF0WT72"/>
<keyword evidence="10" id="KW-0325">Glycoprotein</keyword>
<reference evidence="11" key="2">
    <citation type="submission" date="2022-03" db="EMBL/GenBank/DDBJ databases">
        <title>Draft title - Genomic analysis of global carrot germplasm unveils the trajectory of domestication and the origin of high carotenoid orange carrot.</title>
        <authorList>
            <person name="Iorizzo M."/>
            <person name="Ellison S."/>
            <person name="Senalik D."/>
            <person name="Macko-Podgorni A."/>
            <person name="Grzebelus D."/>
            <person name="Bostan H."/>
            <person name="Rolling W."/>
            <person name="Curaba J."/>
            <person name="Simon P."/>
        </authorList>
    </citation>
    <scope>NUCLEOTIDE SEQUENCE</scope>
    <source>
        <tissue evidence="11">Leaf</tissue>
    </source>
</reference>
<evidence type="ECO:0000256" key="9">
    <source>
        <dbReference type="ARBA" id="ARBA00023170"/>
    </source>
</evidence>
<proteinExistence type="inferred from homology"/>
<sequence>MKELQSLDLSSNQLTGAIPPQLTALTFLKVLNLSKNHLSGEIPQEGQFSTFNNDSYLGNSALCGLRLTKKCANTASPPQEVGNGDEDDAGDELTWEAIVMGYGCGLICGLSSAYLVFKLGKPWWFVRYIEDISSMVHLLNSVSFNFRIYKLSYNNFTCPIPPDIGNLTELQHLDFSSNKLTAAIPDQGPFPPNIFNLSKLKVLNYLSNNSFSGSVPSDISVLRDLEILNLSSNSFEGIIPLELGFLNNLQIVHIYLERPDITLASDIQLPFTVVPIHLDAFLTA</sequence>
<dbReference type="Pfam" id="PF12799">
    <property type="entry name" value="LRR_4"/>
    <property type="match status" value="1"/>
</dbReference>
<evidence type="ECO:0000256" key="3">
    <source>
        <dbReference type="ARBA" id="ARBA00022475"/>
    </source>
</evidence>
<keyword evidence="8" id="KW-0472">Membrane</keyword>
<protein>
    <recommendedName>
        <fullName evidence="13">Leucine-rich repeat-containing N-terminal plant-type domain-containing protein</fullName>
    </recommendedName>
</protein>
<evidence type="ECO:0008006" key="13">
    <source>
        <dbReference type="Google" id="ProtNLM"/>
    </source>
</evidence>